<dbReference type="GO" id="GO:0003677">
    <property type="term" value="F:DNA binding"/>
    <property type="evidence" value="ECO:0007669"/>
    <property type="project" value="UniProtKB-KW"/>
</dbReference>
<keyword evidence="7" id="KW-0539">Nucleus</keyword>
<keyword evidence="4" id="KW-0238">DNA-binding</keyword>
<evidence type="ECO:0000313" key="11">
    <source>
        <dbReference type="RefSeq" id="XP_013420810.1"/>
    </source>
</evidence>
<dbReference type="RefSeq" id="XP_013420810.1">
    <property type="nucleotide sequence ID" value="XM_013565356.1"/>
</dbReference>
<evidence type="ECO:0000256" key="1">
    <source>
        <dbReference type="ARBA" id="ARBA00004123"/>
    </source>
</evidence>
<feature type="compositionally biased region" description="Basic and acidic residues" evidence="8">
    <location>
        <begin position="35"/>
        <end position="52"/>
    </location>
</feature>
<feature type="region of interest" description="Disordered" evidence="8">
    <location>
        <begin position="92"/>
        <end position="112"/>
    </location>
</feature>
<dbReference type="FunCoup" id="A0A1S3KDV7">
    <property type="interactions" value="742"/>
</dbReference>
<evidence type="ECO:0000313" key="10">
    <source>
        <dbReference type="Proteomes" id="UP000085678"/>
    </source>
</evidence>
<reference evidence="11" key="1">
    <citation type="submission" date="2025-08" db="UniProtKB">
        <authorList>
            <consortium name="RefSeq"/>
        </authorList>
    </citation>
    <scope>IDENTIFICATION</scope>
    <source>
        <tissue evidence="11">Gonads</tissue>
    </source>
</reference>
<dbReference type="PANTHER" id="PTHR21051">
    <property type="entry name" value="CAMP-RESPONSIVE ELEMENT-BINDING PROTEIN-LIKE 2"/>
    <property type="match status" value="1"/>
</dbReference>
<sequence>MDDRSVENIDTGQEKHMEKKPNMAGKRGRRGRKPSRVDQKTKLEKSRQSARECRARKKLRYQYLEELVTNREKAILALREELEMCKKLSEQIDSGQVQPEEALNKLQSRRTH</sequence>
<dbReference type="AlphaFoldDB" id="A0A1S3KDV7"/>
<dbReference type="KEGG" id="lak:106181084"/>
<dbReference type="Pfam" id="PF07716">
    <property type="entry name" value="bZIP_2"/>
    <property type="match status" value="1"/>
</dbReference>
<dbReference type="Gene3D" id="1.20.5.170">
    <property type="match status" value="1"/>
</dbReference>
<feature type="domain" description="BZIP" evidence="9">
    <location>
        <begin position="44"/>
        <end position="87"/>
    </location>
</feature>
<dbReference type="InterPro" id="IPR004827">
    <property type="entry name" value="bZIP"/>
</dbReference>
<dbReference type="SUPFAM" id="SSF57959">
    <property type="entry name" value="Leucine zipper domain"/>
    <property type="match status" value="1"/>
</dbReference>
<dbReference type="Proteomes" id="UP000085678">
    <property type="component" value="Unplaced"/>
</dbReference>
<evidence type="ECO:0000256" key="8">
    <source>
        <dbReference type="SAM" id="MobiDB-lite"/>
    </source>
</evidence>
<feature type="region of interest" description="Disordered" evidence="8">
    <location>
        <begin position="1"/>
        <end position="52"/>
    </location>
</feature>
<organism evidence="10 11">
    <name type="scientific">Lingula anatina</name>
    <name type="common">Brachiopod</name>
    <name type="synonym">Lingula unguis</name>
    <dbReference type="NCBI Taxonomy" id="7574"/>
    <lineage>
        <taxon>Eukaryota</taxon>
        <taxon>Metazoa</taxon>
        <taxon>Spiralia</taxon>
        <taxon>Lophotrochozoa</taxon>
        <taxon>Brachiopoda</taxon>
        <taxon>Linguliformea</taxon>
        <taxon>Lingulata</taxon>
        <taxon>Lingulida</taxon>
        <taxon>Linguloidea</taxon>
        <taxon>Lingulidae</taxon>
        <taxon>Lingula</taxon>
    </lineage>
</organism>
<comment type="subcellular location">
    <subcellularLocation>
        <location evidence="1">Nucleus</location>
    </subcellularLocation>
</comment>
<evidence type="ECO:0000256" key="4">
    <source>
        <dbReference type="ARBA" id="ARBA00023125"/>
    </source>
</evidence>
<evidence type="ECO:0000256" key="7">
    <source>
        <dbReference type="ARBA" id="ARBA00023242"/>
    </source>
</evidence>
<protein>
    <submittedName>
        <fullName evidence="11">cAMP-responsive element-binding protein-like 2</fullName>
    </submittedName>
</protein>
<proteinExistence type="inferred from homology"/>
<dbReference type="PANTHER" id="PTHR21051:SF4">
    <property type="entry name" value="CAMP-RESPONSIVE ELEMENT-BINDING PROTEIN-LIKE 2"/>
    <property type="match status" value="1"/>
</dbReference>
<gene>
    <name evidence="11" type="primary">LOC106181084</name>
</gene>
<dbReference type="InterPro" id="IPR046347">
    <property type="entry name" value="bZIP_sf"/>
</dbReference>
<dbReference type="InParanoid" id="A0A1S3KDV7"/>
<dbReference type="InterPro" id="IPR039250">
    <property type="entry name" value="CREBL2/REPTOR-BP"/>
</dbReference>
<evidence type="ECO:0000256" key="5">
    <source>
        <dbReference type="ARBA" id="ARBA00023159"/>
    </source>
</evidence>
<dbReference type="GeneID" id="106181084"/>
<comment type="similarity">
    <text evidence="2">Belongs to the bZIP family. ATF subfamily.</text>
</comment>
<dbReference type="GO" id="GO:0003700">
    <property type="term" value="F:DNA-binding transcription factor activity"/>
    <property type="evidence" value="ECO:0007669"/>
    <property type="project" value="InterPro"/>
</dbReference>
<accession>A0A1S3KDV7</accession>
<evidence type="ECO:0000256" key="6">
    <source>
        <dbReference type="ARBA" id="ARBA00023163"/>
    </source>
</evidence>
<dbReference type="STRING" id="7574.A0A1S3KDV7"/>
<keyword evidence="5" id="KW-0010">Activator</keyword>
<keyword evidence="6" id="KW-0804">Transcription</keyword>
<dbReference type="OrthoDB" id="5984119at2759"/>
<evidence type="ECO:0000256" key="3">
    <source>
        <dbReference type="ARBA" id="ARBA00023015"/>
    </source>
</evidence>
<feature type="compositionally biased region" description="Basic and acidic residues" evidence="8">
    <location>
        <begin position="1"/>
        <end position="21"/>
    </location>
</feature>
<name>A0A1S3KDV7_LINAN</name>
<keyword evidence="3" id="KW-0805">Transcription regulation</keyword>
<evidence type="ECO:0000256" key="2">
    <source>
        <dbReference type="ARBA" id="ARBA00009050"/>
    </source>
</evidence>
<keyword evidence="10" id="KW-1185">Reference proteome</keyword>
<evidence type="ECO:0000259" key="9">
    <source>
        <dbReference type="Pfam" id="PF07716"/>
    </source>
</evidence>
<dbReference type="GO" id="GO:0005634">
    <property type="term" value="C:nucleus"/>
    <property type="evidence" value="ECO:0007669"/>
    <property type="project" value="UniProtKB-SubCell"/>
</dbReference>